<evidence type="ECO:0000256" key="1">
    <source>
        <dbReference type="SAM" id="MobiDB-lite"/>
    </source>
</evidence>
<accession>A0AAV4CR71</accession>
<proteinExistence type="predicted"/>
<comment type="caution">
    <text evidence="3">The sequence shown here is derived from an EMBL/GenBank/DDBJ whole genome shotgun (WGS) entry which is preliminary data.</text>
</comment>
<dbReference type="PANTHER" id="PTHR24559:SF444">
    <property type="entry name" value="REVERSE TRANSCRIPTASE DOMAIN-CONTAINING PROTEIN"/>
    <property type="match status" value="1"/>
</dbReference>
<organism evidence="3 4">
    <name type="scientific">Plakobranchus ocellatus</name>
    <dbReference type="NCBI Taxonomy" id="259542"/>
    <lineage>
        <taxon>Eukaryota</taxon>
        <taxon>Metazoa</taxon>
        <taxon>Spiralia</taxon>
        <taxon>Lophotrochozoa</taxon>
        <taxon>Mollusca</taxon>
        <taxon>Gastropoda</taxon>
        <taxon>Heterobranchia</taxon>
        <taxon>Euthyneura</taxon>
        <taxon>Panpulmonata</taxon>
        <taxon>Sacoglossa</taxon>
        <taxon>Placobranchoidea</taxon>
        <taxon>Plakobranchidae</taxon>
        <taxon>Plakobranchus</taxon>
    </lineage>
</organism>
<sequence>MTDRPKQGQIPVREENIVKTAFVTMDRHFDFLKMQFEMMNSGATLIRTMKMLSRRMYQVMDYVDDLLVHTPTWEDRMGILKELPRRLKQANFTLRPTKCVLGPGTIDFFGHRLKRGSNRSSGRERGESSGCPKTQDQHGGL</sequence>
<dbReference type="InterPro" id="IPR043128">
    <property type="entry name" value="Rev_trsase/Diguanyl_cyclase"/>
</dbReference>
<dbReference type="Pfam" id="PF00078">
    <property type="entry name" value="RVT_1"/>
    <property type="match status" value="1"/>
</dbReference>
<name>A0AAV4CR71_9GAST</name>
<evidence type="ECO:0000313" key="4">
    <source>
        <dbReference type="Proteomes" id="UP000735302"/>
    </source>
</evidence>
<dbReference type="InterPro" id="IPR043502">
    <property type="entry name" value="DNA/RNA_pol_sf"/>
</dbReference>
<feature type="region of interest" description="Disordered" evidence="1">
    <location>
        <begin position="112"/>
        <end position="141"/>
    </location>
</feature>
<protein>
    <submittedName>
        <fullName evidence="3">Zinc finger protein</fullName>
    </submittedName>
</protein>
<dbReference type="InterPro" id="IPR053134">
    <property type="entry name" value="RNA-dir_DNA_polymerase"/>
</dbReference>
<gene>
    <name evidence="3" type="ORF">PoB_006083500</name>
</gene>
<dbReference type="Gene3D" id="3.10.10.10">
    <property type="entry name" value="HIV Type 1 Reverse Transcriptase, subunit A, domain 1"/>
    <property type="match status" value="1"/>
</dbReference>
<dbReference type="AlphaFoldDB" id="A0AAV4CR71"/>
<dbReference type="Proteomes" id="UP000735302">
    <property type="component" value="Unassembled WGS sequence"/>
</dbReference>
<evidence type="ECO:0000259" key="2">
    <source>
        <dbReference type="Pfam" id="PF00078"/>
    </source>
</evidence>
<evidence type="ECO:0000313" key="3">
    <source>
        <dbReference type="EMBL" id="GFO34330.1"/>
    </source>
</evidence>
<dbReference type="CDD" id="cd01647">
    <property type="entry name" value="RT_LTR"/>
    <property type="match status" value="1"/>
</dbReference>
<feature type="domain" description="Reverse transcriptase" evidence="2">
    <location>
        <begin position="9"/>
        <end position="112"/>
    </location>
</feature>
<keyword evidence="4" id="KW-1185">Reference proteome</keyword>
<dbReference type="InterPro" id="IPR000477">
    <property type="entry name" value="RT_dom"/>
</dbReference>
<dbReference type="EMBL" id="BLXT01006888">
    <property type="protein sequence ID" value="GFO34330.1"/>
    <property type="molecule type" value="Genomic_DNA"/>
</dbReference>
<reference evidence="3 4" key="1">
    <citation type="journal article" date="2021" name="Elife">
        <title>Chloroplast acquisition without the gene transfer in kleptoplastic sea slugs, Plakobranchus ocellatus.</title>
        <authorList>
            <person name="Maeda T."/>
            <person name="Takahashi S."/>
            <person name="Yoshida T."/>
            <person name="Shimamura S."/>
            <person name="Takaki Y."/>
            <person name="Nagai Y."/>
            <person name="Toyoda A."/>
            <person name="Suzuki Y."/>
            <person name="Arimoto A."/>
            <person name="Ishii H."/>
            <person name="Satoh N."/>
            <person name="Nishiyama T."/>
            <person name="Hasebe M."/>
            <person name="Maruyama T."/>
            <person name="Minagawa J."/>
            <person name="Obokata J."/>
            <person name="Shigenobu S."/>
        </authorList>
    </citation>
    <scope>NUCLEOTIDE SEQUENCE [LARGE SCALE GENOMIC DNA]</scope>
</reference>
<dbReference type="PANTHER" id="PTHR24559">
    <property type="entry name" value="TRANSPOSON TY3-I GAG-POL POLYPROTEIN"/>
    <property type="match status" value="1"/>
</dbReference>
<dbReference type="Gene3D" id="3.30.70.270">
    <property type="match status" value="1"/>
</dbReference>
<dbReference type="SUPFAM" id="SSF56672">
    <property type="entry name" value="DNA/RNA polymerases"/>
    <property type="match status" value="1"/>
</dbReference>